<dbReference type="EMBL" id="PGOL01001681">
    <property type="protein sequence ID" value="PKI55722.1"/>
    <property type="molecule type" value="Genomic_DNA"/>
</dbReference>
<keyword evidence="6" id="KW-1185">Reference proteome</keyword>
<evidence type="ECO:0000256" key="1">
    <source>
        <dbReference type="ARBA" id="ARBA00022618"/>
    </source>
</evidence>
<dbReference type="GO" id="GO:0045842">
    <property type="term" value="P:positive regulation of mitotic metaphase/anaphase transition"/>
    <property type="evidence" value="ECO:0007669"/>
    <property type="project" value="TreeGrafter"/>
</dbReference>
<accession>A0A2I0JHJ8</accession>
<dbReference type="InterPro" id="IPR037679">
    <property type="entry name" value="Apc5"/>
</dbReference>
<keyword evidence="2" id="KW-0498">Mitosis</keyword>
<dbReference type="STRING" id="22663.A0A2I0JHJ8"/>
<gene>
    <name evidence="5" type="ORF">CRG98_023938</name>
</gene>
<evidence type="ECO:0000313" key="5">
    <source>
        <dbReference type="EMBL" id="PKI55722.1"/>
    </source>
</evidence>
<organism evidence="5 6">
    <name type="scientific">Punica granatum</name>
    <name type="common">Pomegranate</name>
    <dbReference type="NCBI Taxonomy" id="22663"/>
    <lineage>
        <taxon>Eukaryota</taxon>
        <taxon>Viridiplantae</taxon>
        <taxon>Streptophyta</taxon>
        <taxon>Embryophyta</taxon>
        <taxon>Tracheophyta</taxon>
        <taxon>Spermatophyta</taxon>
        <taxon>Magnoliopsida</taxon>
        <taxon>eudicotyledons</taxon>
        <taxon>Gunneridae</taxon>
        <taxon>Pentapetalae</taxon>
        <taxon>rosids</taxon>
        <taxon>malvids</taxon>
        <taxon>Myrtales</taxon>
        <taxon>Lythraceae</taxon>
        <taxon>Punica</taxon>
    </lineage>
</organism>
<dbReference type="PANTHER" id="PTHR12830:SF9">
    <property type="entry name" value="ANAPHASE-PROMOTING COMPLEX SUBUNIT 5"/>
    <property type="match status" value="1"/>
</dbReference>
<keyword evidence="1" id="KW-0132">Cell division</keyword>
<dbReference type="AlphaFoldDB" id="A0A2I0JHJ8"/>
<evidence type="ECO:0000313" key="6">
    <source>
        <dbReference type="Proteomes" id="UP000233551"/>
    </source>
</evidence>
<dbReference type="Proteomes" id="UP000233551">
    <property type="component" value="Unassembled WGS sequence"/>
</dbReference>
<dbReference type="GO" id="GO:0031145">
    <property type="term" value="P:anaphase-promoting complex-dependent catabolic process"/>
    <property type="evidence" value="ECO:0007669"/>
    <property type="project" value="TreeGrafter"/>
</dbReference>
<comment type="caution">
    <text evidence="5">The sequence shown here is derived from an EMBL/GenBank/DDBJ whole genome shotgun (WGS) entry which is preliminary data.</text>
</comment>
<dbReference type="GO" id="GO:0005680">
    <property type="term" value="C:anaphase-promoting complex"/>
    <property type="evidence" value="ECO:0007669"/>
    <property type="project" value="InterPro"/>
</dbReference>
<protein>
    <submittedName>
        <fullName evidence="5">Uncharacterized protein</fullName>
    </submittedName>
</protein>
<sequence>MAGIIQAPEVFGITPHKVSVCVLLQVYAGPNRACVPYPFSTVSQHNRLGLFLLAHTKSCDDIVDPKLEDLISQLRTIFSSSADWLLDHLTSRLSSLSSPDDLFNFFADMRGQGLDCPICVLAPLFMRISLPAPILNLNYGLSHITDSGSFTIIL</sequence>
<dbReference type="PANTHER" id="PTHR12830">
    <property type="entry name" value="ANAPHASE-PROMOTING COMPLEX SUBUNIT 5"/>
    <property type="match status" value="1"/>
</dbReference>
<evidence type="ECO:0000256" key="3">
    <source>
        <dbReference type="ARBA" id="ARBA00022786"/>
    </source>
</evidence>
<proteinExistence type="predicted"/>
<reference evidence="5 6" key="1">
    <citation type="submission" date="2017-11" db="EMBL/GenBank/DDBJ databases">
        <title>De-novo sequencing of pomegranate (Punica granatum L.) genome.</title>
        <authorList>
            <person name="Akparov Z."/>
            <person name="Amiraslanov A."/>
            <person name="Hajiyeva S."/>
            <person name="Abbasov M."/>
            <person name="Kaur K."/>
            <person name="Hamwieh A."/>
            <person name="Solovyev V."/>
            <person name="Salamov A."/>
            <person name="Braich B."/>
            <person name="Kosarev P."/>
            <person name="Mahmoud A."/>
            <person name="Hajiyev E."/>
            <person name="Babayeva S."/>
            <person name="Izzatullayeva V."/>
            <person name="Mammadov A."/>
            <person name="Mammadov A."/>
            <person name="Sharifova S."/>
            <person name="Ojaghi J."/>
            <person name="Eynullazada K."/>
            <person name="Bayramov B."/>
            <person name="Abdulazimova A."/>
            <person name="Shahmuradov I."/>
        </authorList>
    </citation>
    <scope>NUCLEOTIDE SEQUENCE [LARGE SCALE GENOMIC DNA]</scope>
    <source>
        <strain evidence="6">cv. AG2017</strain>
        <tissue evidence="5">Leaf</tissue>
    </source>
</reference>
<keyword evidence="4" id="KW-0131">Cell cycle</keyword>
<keyword evidence="3" id="KW-0833">Ubl conjugation pathway</keyword>
<evidence type="ECO:0000256" key="2">
    <source>
        <dbReference type="ARBA" id="ARBA00022776"/>
    </source>
</evidence>
<dbReference type="GO" id="GO:0051301">
    <property type="term" value="P:cell division"/>
    <property type="evidence" value="ECO:0007669"/>
    <property type="project" value="UniProtKB-KW"/>
</dbReference>
<dbReference type="GO" id="GO:0070979">
    <property type="term" value="P:protein K11-linked ubiquitination"/>
    <property type="evidence" value="ECO:0007669"/>
    <property type="project" value="TreeGrafter"/>
</dbReference>
<evidence type="ECO:0000256" key="4">
    <source>
        <dbReference type="ARBA" id="ARBA00023306"/>
    </source>
</evidence>
<name>A0A2I0JHJ8_PUNGR</name>